<evidence type="ECO:0000313" key="1">
    <source>
        <dbReference type="EMBL" id="KAL0201562.1"/>
    </source>
</evidence>
<accession>A0ABD0RSN7</accession>
<keyword evidence="2" id="KW-1185">Reference proteome</keyword>
<feature type="non-terminal residue" evidence="1">
    <location>
        <position position="1"/>
    </location>
</feature>
<sequence length="69" mass="8128">TLCSSKCDVLCIISSSGMERVFLCYKLHRDETLCDRTASLLRHQFQQWPHCRNCQQRCRGESRLCACFR</sequence>
<reference evidence="1 2" key="1">
    <citation type="submission" date="2024-05" db="EMBL/GenBank/DDBJ databases">
        <title>Genome sequencing and assembly of Indian major carp, Cirrhinus mrigala (Hamilton, 1822).</title>
        <authorList>
            <person name="Mohindra V."/>
            <person name="Chowdhury L.M."/>
            <person name="Lal K."/>
            <person name="Jena J.K."/>
        </authorList>
    </citation>
    <scope>NUCLEOTIDE SEQUENCE [LARGE SCALE GENOMIC DNA]</scope>
    <source>
        <strain evidence="1">CM1030</strain>
        <tissue evidence="1">Blood</tissue>
    </source>
</reference>
<dbReference type="EMBL" id="JAMKFB020000002">
    <property type="protein sequence ID" value="KAL0201562.1"/>
    <property type="molecule type" value="Genomic_DNA"/>
</dbReference>
<organism evidence="1 2">
    <name type="scientific">Cirrhinus mrigala</name>
    <name type="common">Mrigala</name>
    <dbReference type="NCBI Taxonomy" id="683832"/>
    <lineage>
        <taxon>Eukaryota</taxon>
        <taxon>Metazoa</taxon>
        <taxon>Chordata</taxon>
        <taxon>Craniata</taxon>
        <taxon>Vertebrata</taxon>
        <taxon>Euteleostomi</taxon>
        <taxon>Actinopterygii</taxon>
        <taxon>Neopterygii</taxon>
        <taxon>Teleostei</taxon>
        <taxon>Ostariophysi</taxon>
        <taxon>Cypriniformes</taxon>
        <taxon>Cyprinidae</taxon>
        <taxon>Labeoninae</taxon>
        <taxon>Labeonini</taxon>
        <taxon>Cirrhinus</taxon>
    </lineage>
</organism>
<evidence type="ECO:0000313" key="2">
    <source>
        <dbReference type="Proteomes" id="UP001529510"/>
    </source>
</evidence>
<name>A0ABD0RSN7_CIRMR</name>
<proteinExistence type="predicted"/>
<protein>
    <submittedName>
        <fullName evidence="1">Uncharacterized protein</fullName>
    </submittedName>
</protein>
<dbReference type="AlphaFoldDB" id="A0ABD0RSN7"/>
<comment type="caution">
    <text evidence="1">The sequence shown here is derived from an EMBL/GenBank/DDBJ whole genome shotgun (WGS) entry which is preliminary data.</text>
</comment>
<gene>
    <name evidence="1" type="ORF">M9458_004749</name>
</gene>
<dbReference type="Proteomes" id="UP001529510">
    <property type="component" value="Unassembled WGS sequence"/>
</dbReference>